<proteinExistence type="predicted"/>
<protein>
    <submittedName>
        <fullName evidence="1">Uncharacterized protein</fullName>
    </submittedName>
</protein>
<dbReference type="Proteomes" id="UP000037460">
    <property type="component" value="Unassembled WGS sequence"/>
</dbReference>
<dbReference type="EMBL" id="JWZX01000651">
    <property type="protein sequence ID" value="KOO36049.1"/>
    <property type="molecule type" value="Genomic_DNA"/>
</dbReference>
<comment type="caution">
    <text evidence="1">The sequence shown here is derived from an EMBL/GenBank/DDBJ whole genome shotgun (WGS) entry which is preliminary data.</text>
</comment>
<gene>
    <name evidence="1" type="ORF">Ctob_013346</name>
</gene>
<name>A0A0M0KB95_9EUKA</name>
<evidence type="ECO:0000313" key="2">
    <source>
        <dbReference type="Proteomes" id="UP000037460"/>
    </source>
</evidence>
<dbReference type="AlphaFoldDB" id="A0A0M0KB95"/>
<keyword evidence="2" id="KW-1185">Reference proteome</keyword>
<sequence>MASVLVSRRSSHRSSWHACRRAATPPPLLASLRTISLSISHFASLVAAGAGATRLGDQWALDLQHKPPRDRLPMTLFARVVPAPAALGGGLAPVSASALDAPQLPALVPHAQAALVFVETSNAPVLPNELLAPHPDGAPADAATSELLYWKIVSTDSCEALHTGALLTLRSLVGIHGLAVLDDDDGSPIVAFGMVNALRIAPFVRHVMVPRAGCTVETAVADDNDGKDAHAADSNPGVVAPPFPAQPLRLRQRVRFAEGPREAAHGGALHQLVWCRTAAGRELVLDFTGPQYGEDDRLEATGTPFWSARLPERRAAPHVPVRVRGFDISEQVALFSEPQLPEALFAEQMHAHMGAWIRDSALAVLDHRKSESQPRRQRPTHTVLERRGIPRRLSVVDDAVLNYSDCIRNKL</sequence>
<evidence type="ECO:0000313" key="1">
    <source>
        <dbReference type="EMBL" id="KOO36049.1"/>
    </source>
</evidence>
<reference evidence="2" key="1">
    <citation type="journal article" date="2015" name="PLoS Genet.">
        <title>Genome Sequence and Transcriptome Analyses of Chrysochromulina tobin: Metabolic Tools for Enhanced Algal Fitness in the Prominent Order Prymnesiales (Haptophyceae).</title>
        <authorList>
            <person name="Hovde B.T."/>
            <person name="Deodato C.R."/>
            <person name="Hunsperger H.M."/>
            <person name="Ryken S.A."/>
            <person name="Yost W."/>
            <person name="Jha R.K."/>
            <person name="Patterson J."/>
            <person name="Monnat R.J. Jr."/>
            <person name="Barlow S.B."/>
            <person name="Starkenburg S.R."/>
            <person name="Cattolico R.A."/>
        </authorList>
    </citation>
    <scope>NUCLEOTIDE SEQUENCE</scope>
    <source>
        <strain evidence="2">CCMP291</strain>
    </source>
</reference>
<accession>A0A0M0KB95</accession>
<organism evidence="1 2">
    <name type="scientific">Chrysochromulina tobinii</name>
    <dbReference type="NCBI Taxonomy" id="1460289"/>
    <lineage>
        <taxon>Eukaryota</taxon>
        <taxon>Haptista</taxon>
        <taxon>Haptophyta</taxon>
        <taxon>Prymnesiophyceae</taxon>
        <taxon>Prymnesiales</taxon>
        <taxon>Chrysochromulinaceae</taxon>
        <taxon>Chrysochromulina</taxon>
    </lineage>
</organism>